<dbReference type="EMBL" id="CAJNYV010002912">
    <property type="protein sequence ID" value="CAF3512464.1"/>
    <property type="molecule type" value="Genomic_DNA"/>
</dbReference>
<accession>A0A818HWK8</accession>
<reference evidence="1" key="1">
    <citation type="submission" date="2021-02" db="EMBL/GenBank/DDBJ databases">
        <authorList>
            <person name="Nowell W R."/>
        </authorList>
    </citation>
    <scope>NUCLEOTIDE SEQUENCE</scope>
</reference>
<sequence length="184" mass="21333">MYFQQIFEENLAGGSEKTYEKICLINNYNTSDQSSYIAQANHLWNITDPRISQLFSGTINYYWTVFKGRVRLTTSNYCRNKQADDSSIVYRTGNDIHFSRIHRMFTINDGDSLFQVFTLASSTHFIYETANEQYDYNEIEMGMISGGTTTCIFNVKQIIEKCVFYLQPNAYATFVRLPNLVKSS</sequence>
<organism evidence="1 2">
    <name type="scientific">Rotaria socialis</name>
    <dbReference type="NCBI Taxonomy" id="392032"/>
    <lineage>
        <taxon>Eukaryota</taxon>
        <taxon>Metazoa</taxon>
        <taxon>Spiralia</taxon>
        <taxon>Gnathifera</taxon>
        <taxon>Rotifera</taxon>
        <taxon>Eurotatoria</taxon>
        <taxon>Bdelloidea</taxon>
        <taxon>Philodinida</taxon>
        <taxon>Philodinidae</taxon>
        <taxon>Rotaria</taxon>
    </lineage>
</organism>
<dbReference type="Proteomes" id="UP000663865">
    <property type="component" value="Unassembled WGS sequence"/>
</dbReference>
<dbReference type="AlphaFoldDB" id="A0A818HWK8"/>
<name>A0A818HWK8_9BILA</name>
<comment type="caution">
    <text evidence="1">The sequence shown here is derived from an EMBL/GenBank/DDBJ whole genome shotgun (WGS) entry which is preliminary data.</text>
</comment>
<gene>
    <name evidence="1" type="ORF">KIK155_LOCUS16447</name>
</gene>
<protein>
    <submittedName>
        <fullName evidence="1">Uncharacterized protein</fullName>
    </submittedName>
</protein>
<proteinExistence type="predicted"/>
<evidence type="ECO:0000313" key="2">
    <source>
        <dbReference type="Proteomes" id="UP000663865"/>
    </source>
</evidence>
<evidence type="ECO:0000313" key="1">
    <source>
        <dbReference type="EMBL" id="CAF3512464.1"/>
    </source>
</evidence>